<keyword evidence="2" id="KW-1185">Reference proteome</keyword>
<dbReference type="Proteomes" id="UP000805704">
    <property type="component" value="Chromosome 22"/>
</dbReference>
<evidence type="ECO:0000313" key="2">
    <source>
        <dbReference type="Proteomes" id="UP000805704"/>
    </source>
</evidence>
<name>A0ACB7EUS0_NIBAL</name>
<evidence type="ECO:0000313" key="1">
    <source>
        <dbReference type="EMBL" id="KAG8005815.1"/>
    </source>
</evidence>
<accession>A0ACB7EUS0</accession>
<sequence>MRQLYVCLSWLTCESGGVGAGSRAAWVARSWLRYALSRAGERCCSAKTPPRSGLPASAICTEPKGGSNKGSRREEEEVEEEEGPNKRVPQRTLAGSNRAWAPFQRRKLPAVRLESDAGRFINRQQRDSGEKRKSGNRKERVMRAAADGVTRGEEMKAHEVKQQEQK</sequence>
<organism evidence="1 2">
    <name type="scientific">Nibea albiflora</name>
    <name type="common">Yellow drum</name>
    <name type="synonym">Corvina albiflora</name>
    <dbReference type="NCBI Taxonomy" id="240163"/>
    <lineage>
        <taxon>Eukaryota</taxon>
        <taxon>Metazoa</taxon>
        <taxon>Chordata</taxon>
        <taxon>Craniata</taxon>
        <taxon>Vertebrata</taxon>
        <taxon>Euteleostomi</taxon>
        <taxon>Actinopterygii</taxon>
        <taxon>Neopterygii</taxon>
        <taxon>Teleostei</taxon>
        <taxon>Neoteleostei</taxon>
        <taxon>Acanthomorphata</taxon>
        <taxon>Eupercaria</taxon>
        <taxon>Sciaenidae</taxon>
        <taxon>Nibea</taxon>
    </lineage>
</organism>
<reference evidence="1" key="1">
    <citation type="submission" date="2020-04" db="EMBL/GenBank/DDBJ databases">
        <title>A chromosome-scale assembly and high-density genetic map of the yellow drum (Nibea albiflora) genome.</title>
        <authorList>
            <person name="Xu D."/>
            <person name="Zhang W."/>
            <person name="Chen R."/>
            <person name="Tan P."/>
            <person name="Wang L."/>
            <person name="Song H."/>
            <person name="Tian L."/>
            <person name="Zhu Q."/>
            <person name="Wang B."/>
        </authorList>
    </citation>
    <scope>NUCLEOTIDE SEQUENCE</scope>
    <source>
        <strain evidence="1">ZJHYS-2018</strain>
    </source>
</reference>
<proteinExistence type="predicted"/>
<comment type="caution">
    <text evidence="1">The sequence shown here is derived from an EMBL/GenBank/DDBJ whole genome shotgun (WGS) entry which is preliminary data.</text>
</comment>
<gene>
    <name evidence="1" type="ORF">GBF38_001809</name>
</gene>
<feature type="non-terminal residue" evidence="1">
    <location>
        <position position="166"/>
    </location>
</feature>
<protein>
    <submittedName>
        <fullName evidence="1">Uncharacterized protein</fullName>
    </submittedName>
</protein>
<dbReference type="EMBL" id="CM024810">
    <property type="protein sequence ID" value="KAG8005815.1"/>
    <property type="molecule type" value="Genomic_DNA"/>
</dbReference>